<dbReference type="GO" id="GO:0010992">
    <property type="term" value="P:ubiquitin recycling"/>
    <property type="evidence" value="ECO:0007669"/>
    <property type="project" value="TreeGrafter"/>
</dbReference>
<dbReference type="InterPro" id="IPR013535">
    <property type="entry name" value="PUL_dom"/>
</dbReference>
<evidence type="ECO:0000256" key="2">
    <source>
        <dbReference type="ARBA" id="ARBA00004496"/>
    </source>
</evidence>
<dbReference type="InterPro" id="IPR036322">
    <property type="entry name" value="WD40_repeat_dom_sf"/>
</dbReference>
<dbReference type="PROSITE" id="PS50082">
    <property type="entry name" value="WD_REPEATS_2"/>
    <property type="match status" value="3"/>
</dbReference>
<dbReference type="PROSITE" id="PS00678">
    <property type="entry name" value="WD_REPEATS_1"/>
    <property type="match status" value="1"/>
</dbReference>
<evidence type="ECO:0000256" key="7">
    <source>
        <dbReference type="ARBA" id="ARBA00023242"/>
    </source>
</evidence>
<dbReference type="InterPro" id="IPR020472">
    <property type="entry name" value="WD40_PAC1"/>
</dbReference>
<keyword evidence="5 8" id="KW-0853">WD repeat</keyword>
<comment type="caution">
    <text evidence="11">The sequence shown here is derived from an EMBL/GenBank/DDBJ whole genome shotgun (WGS) entry which is preliminary data.</text>
</comment>
<dbReference type="PROSITE" id="PS50294">
    <property type="entry name" value="WD_REPEATS_REGION"/>
    <property type="match status" value="1"/>
</dbReference>
<dbReference type="GO" id="GO:0043130">
    <property type="term" value="F:ubiquitin binding"/>
    <property type="evidence" value="ECO:0007669"/>
    <property type="project" value="TreeGrafter"/>
</dbReference>
<feature type="repeat" description="WD" evidence="8">
    <location>
        <begin position="104"/>
        <end position="145"/>
    </location>
</feature>
<dbReference type="Pfam" id="PF00400">
    <property type="entry name" value="WD40"/>
    <property type="match status" value="7"/>
</dbReference>
<evidence type="ECO:0000256" key="3">
    <source>
        <dbReference type="ARBA" id="ARBA00008495"/>
    </source>
</evidence>
<dbReference type="SMART" id="SM00320">
    <property type="entry name" value="WD40"/>
    <property type="match status" value="7"/>
</dbReference>
<feature type="repeat" description="WD" evidence="8">
    <location>
        <begin position="146"/>
        <end position="176"/>
    </location>
</feature>
<feature type="domain" description="PUL" evidence="10">
    <location>
        <begin position="504"/>
        <end position="759"/>
    </location>
</feature>
<dbReference type="InterPro" id="IPR015155">
    <property type="entry name" value="PFU"/>
</dbReference>
<evidence type="ECO:0000256" key="5">
    <source>
        <dbReference type="ARBA" id="ARBA00022574"/>
    </source>
</evidence>
<dbReference type="GO" id="GO:0005737">
    <property type="term" value="C:cytoplasm"/>
    <property type="evidence" value="ECO:0007669"/>
    <property type="project" value="UniProtKB-SubCell"/>
</dbReference>
<feature type="repeat" description="WD" evidence="8">
    <location>
        <begin position="12"/>
        <end position="42"/>
    </location>
</feature>
<dbReference type="PANTHER" id="PTHR19849:SF0">
    <property type="entry name" value="PHOSPHOLIPASE A-2-ACTIVATING PROTEIN"/>
    <property type="match status" value="1"/>
</dbReference>
<feature type="domain" description="PFU" evidence="9">
    <location>
        <begin position="360"/>
        <end position="459"/>
    </location>
</feature>
<evidence type="ECO:0000256" key="1">
    <source>
        <dbReference type="ARBA" id="ARBA00004123"/>
    </source>
</evidence>
<accession>A0AAW2I7Z5</accession>
<gene>
    <name evidence="11" type="ORF">PYX00_005018</name>
</gene>
<evidence type="ECO:0000313" key="11">
    <source>
        <dbReference type="EMBL" id="KAL0277898.1"/>
    </source>
</evidence>
<keyword evidence="7" id="KW-0539">Nucleus</keyword>
<dbReference type="PROSITE" id="PS51396">
    <property type="entry name" value="PUL"/>
    <property type="match status" value="1"/>
</dbReference>
<dbReference type="Gene3D" id="1.25.10.10">
    <property type="entry name" value="Leucine-rich Repeat Variant"/>
    <property type="match status" value="1"/>
</dbReference>
<dbReference type="EMBL" id="JARGDH010000002">
    <property type="protein sequence ID" value="KAL0277898.1"/>
    <property type="molecule type" value="Genomic_DNA"/>
</dbReference>
<dbReference type="GO" id="GO:0043161">
    <property type="term" value="P:proteasome-mediated ubiquitin-dependent protein catabolic process"/>
    <property type="evidence" value="ECO:0007669"/>
    <property type="project" value="TreeGrafter"/>
</dbReference>
<dbReference type="FunFam" id="2.130.10.10:FF:000175">
    <property type="entry name" value="Phospholipase A-2-activating protein"/>
    <property type="match status" value="1"/>
</dbReference>
<dbReference type="SUPFAM" id="SSF50978">
    <property type="entry name" value="WD40 repeat-like"/>
    <property type="match status" value="1"/>
</dbReference>
<dbReference type="Pfam" id="PF09070">
    <property type="entry name" value="PFU"/>
    <property type="match status" value="1"/>
</dbReference>
<comment type="similarity">
    <text evidence="3">Belongs to the WD repeat PLAP family.</text>
</comment>
<sequence length="760" mass="83433">MAASPYMLSCTLYGHTLDVRSVAVTWDGKILSGSRDKTAKIWTPHELGVGFRETMSFSSHKNFVSCVCSLHPNPVYPSGLVITGSNDHAIRLFNEAIENPLHILKDHTDTVCKIAAGHTENTIFSASWDKTAKMWDLKKLEVVATFRGHGAAVWSVIQLSNGAVVTASADKNVKVWGMNGSCLTTLTGHTDCVRDLAPAGPDEFLSCSNDTTVRHWHSETGTCLNTFYGHAHFIYSISPLGSGFVTCGEDKTVKVWTNGEVTESITIPASSVWCVNALPNGDIVAGSSDGMIRVFSSDASRHASAGEIKCYKEQVENLLQGQVGSIKTSELPGVEALLQSGKKDGEVKVVNDGNIPVAYGWSEADQKWNKIGSVIGSNDSGVSAAGKPTYNGKEYDYVLSVDVEEGKPPLKLPYNKGDDPWHAAQRFIDENHLSQQFLEEVANFIIKNCDQDSSQMEMAPEFQDPFTGSARYVPQTNSEVANYKSNTSVSKSFTNNYNITSKSEYFPQREFIKFDQANLNVILEKLLEFNRKSGNVDKLVTDCEIEDLMKICEAGADCSPENILTLSRLLEWPGEIIFPVLDVMRLAIRNADVNSYLCNDELIPALMKFLSPGSSFQVPPNNMLALRVLSNMLASDAGQTLAEKNKIMLLNIIKNISEPYVKTVQVAMATLLLNVAVIIRRSETPEGRKEALAVTHQILPVLTDPEALFRALVALGTLLDNFLDSKSYTSVFRPILAKYQNDSSLGKKIQDCSQQILQIL</sequence>
<dbReference type="InterPro" id="IPR015943">
    <property type="entry name" value="WD40/YVTN_repeat-like_dom_sf"/>
</dbReference>
<dbReference type="Gene3D" id="3.10.20.870">
    <property type="entry name" value="PFU (PLAA family ubiquitin binding), C-terminal domain"/>
    <property type="match status" value="1"/>
</dbReference>
<evidence type="ECO:0000256" key="8">
    <source>
        <dbReference type="PROSITE-ProRule" id="PRU00221"/>
    </source>
</evidence>
<dbReference type="InterPro" id="IPR011989">
    <property type="entry name" value="ARM-like"/>
</dbReference>
<evidence type="ECO:0000256" key="4">
    <source>
        <dbReference type="ARBA" id="ARBA00022490"/>
    </source>
</evidence>
<protein>
    <recommendedName>
        <fullName evidence="12">Phospholipase A-2-activating protein</fullName>
    </recommendedName>
</protein>
<evidence type="ECO:0000259" key="10">
    <source>
        <dbReference type="PROSITE" id="PS51396"/>
    </source>
</evidence>
<proteinExistence type="inferred from homology"/>
<name>A0AAW2I7Z5_9NEOP</name>
<dbReference type="Gene3D" id="2.130.10.10">
    <property type="entry name" value="YVTN repeat-like/Quinoprotein amine dehydrogenase"/>
    <property type="match status" value="1"/>
</dbReference>
<dbReference type="GO" id="GO:0005634">
    <property type="term" value="C:nucleus"/>
    <property type="evidence" value="ECO:0007669"/>
    <property type="project" value="UniProtKB-SubCell"/>
</dbReference>
<dbReference type="CDD" id="cd00200">
    <property type="entry name" value="WD40"/>
    <property type="match status" value="1"/>
</dbReference>
<evidence type="ECO:0000259" key="9">
    <source>
        <dbReference type="PROSITE" id="PS51394"/>
    </source>
</evidence>
<reference evidence="11" key="1">
    <citation type="journal article" date="2024" name="Gigascience">
        <title>Chromosome-level genome of the poultry shaft louse Menopon gallinae provides insight into the host-switching and adaptive evolution of parasitic lice.</title>
        <authorList>
            <person name="Xu Y."/>
            <person name="Ma L."/>
            <person name="Liu S."/>
            <person name="Liang Y."/>
            <person name="Liu Q."/>
            <person name="He Z."/>
            <person name="Tian L."/>
            <person name="Duan Y."/>
            <person name="Cai W."/>
            <person name="Li H."/>
            <person name="Song F."/>
        </authorList>
    </citation>
    <scope>NUCLEOTIDE SEQUENCE</scope>
    <source>
        <strain evidence="11">Cailab_2023a</strain>
    </source>
</reference>
<dbReference type="PRINTS" id="PR00320">
    <property type="entry name" value="GPROTEINBRPT"/>
</dbReference>
<evidence type="ECO:0000256" key="6">
    <source>
        <dbReference type="ARBA" id="ARBA00022737"/>
    </source>
</evidence>
<dbReference type="PROSITE" id="PS51394">
    <property type="entry name" value="PFU"/>
    <property type="match status" value="1"/>
</dbReference>
<keyword evidence="4" id="KW-0963">Cytoplasm</keyword>
<comment type="subcellular location">
    <subcellularLocation>
        <location evidence="2">Cytoplasm</location>
    </subcellularLocation>
    <subcellularLocation>
        <location evidence="1">Nucleus</location>
    </subcellularLocation>
</comment>
<organism evidence="11">
    <name type="scientific">Menopon gallinae</name>
    <name type="common">poultry shaft louse</name>
    <dbReference type="NCBI Taxonomy" id="328185"/>
    <lineage>
        <taxon>Eukaryota</taxon>
        <taxon>Metazoa</taxon>
        <taxon>Ecdysozoa</taxon>
        <taxon>Arthropoda</taxon>
        <taxon>Hexapoda</taxon>
        <taxon>Insecta</taxon>
        <taxon>Pterygota</taxon>
        <taxon>Neoptera</taxon>
        <taxon>Paraneoptera</taxon>
        <taxon>Psocodea</taxon>
        <taxon>Troctomorpha</taxon>
        <taxon>Phthiraptera</taxon>
        <taxon>Amblycera</taxon>
        <taxon>Menoponidae</taxon>
        <taxon>Menopon</taxon>
    </lineage>
</organism>
<evidence type="ECO:0008006" key="12">
    <source>
        <dbReference type="Google" id="ProtNLM"/>
    </source>
</evidence>
<dbReference type="InterPro" id="IPR038122">
    <property type="entry name" value="PFU_sf"/>
</dbReference>
<dbReference type="InterPro" id="IPR001680">
    <property type="entry name" value="WD40_rpt"/>
</dbReference>
<dbReference type="Pfam" id="PF08324">
    <property type="entry name" value="PUL"/>
    <property type="match status" value="1"/>
</dbReference>
<dbReference type="PANTHER" id="PTHR19849">
    <property type="entry name" value="PHOSPHOLIPASE A-2-ACTIVATING PROTEIN"/>
    <property type="match status" value="1"/>
</dbReference>
<keyword evidence="6" id="KW-0677">Repeat</keyword>
<dbReference type="InterPro" id="IPR019775">
    <property type="entry name" value="WD40_repeat_CS"/>
</dbReference>
<dbReference type="AlphaFoldDB" id="A0AAW2I7Z5"/>
<dbReference type="EMBL" id="JARGDH010000002">
    <property type="protein sequence ID" value="KAL0277900.1"/>
    <property type="molecule type" value="Genomic_DNA"/>
</dbReference>